<evidence type="ECO:0000313" key="3">
    <source>
        <dbReference type="EMBL" id="MQT05233.1"/>
    </source>
</evidence>
<comment type="caution">
    <text evidence="3">The sequence shown here is derived from an EMBL/GenBank/DDBJ whole genome shotgun (WGS) entry which is preliminary data.</text>
</comment>
<proteinExistence type="predicted"/>
<dbReference type="OrthoDB" id="5183782at2"/>
<evidence type="ECO:0008006" key="5">
    <source>
        <dbReference type="Google" id="ProtNLM"/>
    </source>
</evidence>
<feature type="chain" id="PRO_5039564110" description="Lipoprotein" evidence="2">
    <location>
        <begin position="21"/>
        <end position="294"/>
    </location>
</feature>
<reference evidence="3 4" key="1">
    <citation type="submission" date="2019-05" db="EMBL/GenBank/DDBJ databases">
        <title>Comparative genomics and metabolomics analyses of clavulanic acid producing Streptomyces species provides insight into specialized metabolism and evolution of beta-lactam biosynthetic gene clusters.</title>
        <authorList>
            <person name="Moore M.A."/>
            <person name="Cruz-Morales P."/>
            <person name="Barona Gomez F."/>
            <person name="Kapil T."/>
        </authorList>
    </citation>
    <scope>NUCLEOTIDE SEQUENCE [LARGE SCALE GENOMIC DNA]</scope>
    <source>
        <strain evidence="3 4">NRRL 5741</strain>
    </source>
</reference>
<dbReference type="PROSITE" id="PS51257">
    <property type="entry name" value="PROKAR_LIPOPROTEIN"/>
    <property type="match status" value="1"/>
</dbReference>
<feature type="region of interest" description="Disordered" evidence="1">
    <location>
        <begin position="29"/>
        <end position="76"/>
    </location>
</feature>
<evidence type="ECO:0000256" key="2">
    <source>
        <dbReference type="SAM" id="SignalP"/>
    </source>
</evidence>
<evidence type="ECO:0000256" key="1">
    <source>
        <dbReference type="SAM" id="MobiDB-lite"/>
    </source>
</evidence>
<sequence>MRKSLGGALAAVLAVTATVAGCGETAYDDAARGPVIGGTPPAKPYDGPLDVPVEEVSGDDEDDPRQIRDASGAAGRALECDGEVYGGGNSDPWSKGDGGSTPEEGLQVYFDIEQPDVPRSGYRVERTEGERVLYSFDVKGETKVAVVVAKDRPDRPGWGPETSASCDPAELPASYTDSRDYEIWTDAQGRRVPITRMTGYAGAEHCDWQSAHFLSLNDGREEQTYVRDPEGVFSPEEFTTRYDGDVTLPRDARDTGFRLGERALFRTPDTSRVYIRTPNGVELWPAPKRRLGCA</sequence>
<keyword evidence="4" id="KW-1185">Reference proteome</keyword>
<gene>
    <name evidence="3" type="ORF">FF041_35545</name>
</gene>
<dbReference type="RefSeq" id="WP_153526492.1">
    <property type="nucleotide sequence ID" value="NZ_JBEPDZ010000031.1"/>
</dbReference>
<evidence type="ECO:0000313" key="4">
    <source>
        <dbReference type="Proteomes" id="UP000419138"/>
    </source>
</evidence>
<protein>
    <recommendedName>
        <fullName evidence="5">Lipoprotein</fullName>
    </recommendedName>
</protein>
<feature type="compositionally biased region" description="Acidic residues" evidence="1">
    <location>
        <begin position="52"/>
        <end position="63"/>
    </location>
</feature>
<feature type="signal peptide" evidence="2">
    <location>
        <begin position="1"/>
        <end position="20"/>
    </location>
</feature>
<name>A0A646KSJ8_STRJU</name>
<dbReference type="AlphaFoldDB" id="A0A646KSJ8"/>
<dbReference type="EMBL" id="VCLA01000199">
    <property type="protein sequence ID" value="MQT05233.1"/>
    <property type="molecule type" value="Genomic_DNA"/>
</dbReference>
<organism evidence="3 4">
    <name type="scientific">Streptomyces jumonjinensis</name>
    <dbReference type="NCBI Taxonomy" id="1945"/>
    <lineage>
        <taxon>Bacteria</taxon>
        <taxon>Bacillati</taxon>
        <taxon>Actinomycetota</taxon>
        <taxon>Actinomycetes</taxon>
        <taxon>Kitasatosporales</taxon>
        <taxon>Streptomycetaceae</taxon>
        <taxon>Streptomyces</taxon>
    </lineage>
</organism>
<dbReference type="Proteomes" id="UP000419138">
    <property type="component" value="Unassembled WGS sequence"/>
</dbReference>
<accession>A0A646KSJ8</accession>
<keyword evidence="2" id="KW-0732">Signal</keyword>